<proteinExistence type="predicted"/>
<dbReference type="GO" id="GO:0003676">
    <property type="term" value="F:nucleic acid binding"/>
    <property type="evidence" value="ECO:0007669"/>
    <property type="project" value="InterPro"/>
</dbReference>
<dbReference type="GeneTree" id="ENSGT00940000160242"/>
<comment type="subcellular location">
    <subcellularLocation>
        <location evidence="1">Nucleus</location>
    </subcellularLocation>
</comment>
<evidence type="ECO:0000256" key="7">
    <source>
        <dbReference type="SAM" id="MobiDB-lite"/>
    </source>
</evidence>
<dbReference type="Gene3D" id="3.30.160.60">
    <property type="entry name" value="Classic Zinc Finger"/>
    <property type="match status" value="2"/>
</dbReference>
<sequence>MDRVHKMLIGPGVGLATPPMRKPSSSCVVCRLRFNSESQASSHYSGTKHFKRLKALDPLDCKTRAPDAVSKSPVSPCPVPPSSDYSSTDVTFRPVLSPPSASGVAPSTCSPAVSMETPTDPSLSPCPMVEKEKEMEGAVEEVVESEEEKAKRLLYCSLCKVAVNSASQLQAHNSGTKHKTMLEARSGDGAIKSFPRSGVKAKLAPPTEVSTGLQNKTFHCEICDVHVNSETQLKQVSYIVYVNSETQLEQVTYIVYVNSETQLEQVSYIVYVNSETELEQVSYIVYVNSETQLEQVSYIVYVNSENNLNRLVIYFMSTPRHNSNRLVI</sequence>
<dbReference type="GO" id="GO:0005634">
    <property type="term" value="C:nucleus"/>
    <property type="evidence" value="ECO:0007669"/>
    <property type="project" value="UniProtKB-SubCell"/>
</dbReference>
<keyword evidence="3" id="KW-0677">Repeat</keyword>
<reference evidence="10" key="1">
    <citation type="journal article" date="2018" name="PLoS ONE">
        <title>Chinook salmon (Oncorhynchus tshawytscha) genome and transcriptome.</title>
        <authorList>
            <person name="Christensen K.A."/>
            <person name="Leong J.S."/>
            <person name="Sakhrani D."/>
            <person name="Biagi C.A."/>
            <person name="Minkley D.R."/>
            <person name="Withler R.E."/>
            <person name="Rondeau E.B."/>
            <person name="Koop B.F."/>
            <person name="Devlin R.H."/>
        </authorList>
    </citation>
    <scope>NUCLEOTIDE SEQUENCE [LARGE SCALE GENOMIC DNA]</scope>
</reference>
<evidence type="ECO:0000256" key="2">
    <source>
        <dbReference type="ARBA" id="ARBA00022723"/>
    </source>
</evidence>
<protein>
    <recommendedName>
        <fullName evidence="8">U1-type domain-containing protein</fullName>
    </recommendedName>
</protein>
<reference evidence="9" key="3">
    <citation type="submission" date="2025-09" db="UniProtKB">
        <authorList>
            <consortium name="Ensembl"/>
        </authorList>
    </citation>
    <scope>IDENTIFICATION</scope>
</reference>
<evidence type="ECO:0000256" key="3">
    <source>
        <dbReference type="ARBA" id="ARBA00022737"/>
    </source>
</evidence>
<dbReference type="SMART" id="SM00451">
    <property type="entry name" value="ZnF_U1"/>
    <property type="match status" value="2"/>
</dbReference>
<dbReference type="InterPro" id="IPR036236">
    <property type="entry name" value="Znf_C2H2_sf"/>
</dbReference>
<keyword evidence="5" id="KW-0862">Zinc</keyword>
<evidence type="ECO:0000256" key="1">
    <source>
        <dbReference type="ARBA" id="ARBA00004123"/>
    </source>
</evidence>
<dbReference type="AlphaFoldDB" id="A0AAZ3RS35"/>
<feature type="region of interest" description="Disordered" evidence="7">
    <location>
        <begin position="64"/>
        <end position="127"/>
    </location>
</feature>
<dbReference type="FunFam" id="3.30.160.60:FF:000276">
    <property type="entry name" value="zinc finger protein 385A isoform X3"/>
    <property type="match status" value="1"/>
</dbReference>
<dbReference type="Proteomes" id="UP000694402">
    <property type="component" value="Unassembled WGS sequence"/>
</dbReference>
<dbReference type="SUPFAM" id="SSF57667">
    <property type="entry name" value="beta-beta-alpha zinc fingers"/>
    <property type="match status" value="2"/>
</dbReference>
<dbReference type="Pfam" id="PF12874">
    <property type="entry name" value="zf-met"/>
    <property type="match status" value="3"/>
</dbReference>
<gene>
    <name evidence="9" type="primary">ZNF385D</name>
</gene>
<keyword evidence="2" id="KW-0479">Metal-binding</keyword>
<evidence type="ECO:0000313" key="10">
    <source>
        <dbReference type="Proteomes" id="UP000694402"/>
    </source>
</evidence>
<organism evidence="9 10">
    <name type="scientific">Oncorhynchus tshawytscha</name>
    <name type="common">Chinook salmon</name>
    <name type="synonym">Salmo tshawytscha</name>
    <dbReference type="NCBI Taxonomy" id="74940"/>
    <lineage>
        <taxon>Eukaryota</taxon>
        <taxon>Metazoa</taxon>
        <taxon>Chordata</taxon>
        <taxon>Craniata</taxon>
        <taxon>Vertebrata</taxon>
        <taxon>Euteleostomi</taxon>
        <taxon>Actinopterygii</taxon>
        <taxon>Neopterygii</taxon>
        <taxon>Teleostei</taxon>
        <taxon>Protacanthopterygii</taxon>
        <taxon>Salmoniformes</taxon>
        <taxon>Salmonidae</taxon>
        <taxon>Salmoninae</taxon>
        <taxon>Oncorhynchus</taxon>
    </lineage>
</organism>
<name>A0AAZ3RS35_ONCTS</name>
<accession>A0AAZ3RS35</accession>
<dbReference type="Ensembl" id="ENSOTST00005144256.1">
    <property type="protein sequence ID" value="ENSOTSP00005143070.1"/>
    <property type="gene ID" value="ENSOTSG00005006202.2"/>
</dbReference>
<dbReference type="InterPro" id="IPR003604">
    <property type="entry name" value="Matrin/U1-like-C_Znf_C2H2"/>
</dbReference>
<dbReference type="PANTHER" id="PTHR23067">
    <property type="entry name" value="DOUBLE-STRANDED RNA-BINDING ZINC FINGER PROTEIN"/>
    <property type="match status" value="1"/>
</dbReference>
<dbReference type="PANTHER" id="PTHR23067:SF12">
    <property type="entry name" value="ZINC FINGER PROTEIN 385D"/>
    <property type="match status" value="1"/>
</dbReference>
<evidence type="ECO:0000256" key="5">
    <source>
        <dbReference type="ARBA" id="ARBA00022833"/>
    </source>
</evidence>
<keyword evidence="6" id="KW-0539">Nucleus</keyword>
<dbReference type="InterPro" id="IPR051845">
    <property type="entry name" value="Znf385"/>
</dbReference>
<evidence type="ECO:0000256" key="4">
    <source>
        <dbReference type="ARBA" id="ARBA00022771"/>
    </source>
</evidence>
<feature type="domain" description="U1-type" evidence="8">
    <location>
        <begin position="151"/>
        <end position="185"/>
    </location>
</feature>
<dbReference type="GO" id="GO:0008270">
    <property type="term" value="F:zinc ion binding"/>
    <property type="evidence" value="ECO:0007669"/>
    <property type="project" value="UniProtKB-KW"/>
</dbReference>
<evidence type="ECO:0000313" key="9">
    <source>
        <dbReference type="Ensembl" id="ENSOTSP00005143070.1"/>
    </source>
</evidence>
<feature type="compositionally biased region" description="Polar residues" evidence="7">
    <location>
        <begin position="105"/>
        <end position="122"/>
    </location>
</feature>
<dbReference type="InterPro" id="IPR013087">
    <property type="entry name" value="Znf_C2H2_type"/>
</dbReference>
<evidence type="ECO:0000256" key="6">
    <source>
        <dbReference type="ARBA" id="ARBA00023242"/>
    </source>
</evidence>
<reference evidence="9" key="2">
    <citation type="submission" date="2025-08" db="UniProtKB">
        <authorList>
            <consortium name="Ensembl"/>
        </authorList>
    </citation>
    <scope>IDENTIFICATION</scope>
</reference>
<evidence type="ECO:0000259" key="8">
    <source>
        <dbReference type="SMART" id="SM00451"/>
    </source>
</evidence>
<feature type="domain" description="U1-type" evidence="8">
    <location>
        <begin position="22"/>
        <end position="56"/>
    </location>
</feature>
<keyword evidence="4" id="KW-0863">Zinc-finger</keyword>
<keyword evidence="10" id="KW-1185">Reference proteome</keyword>